<evidence type="ECO:0008006" key="3">
    <source>
        <dbReference type="Google" id="ProtNLM"/>
    </source>
</evidence>
<name>A0A392M158_9FABA</name>
<reference evidence="1 2" key="1">
    <citation type="journal article" date="2018" name="Front. Plant Sci.">
        <title>Red Clover (Trifolium pratense) and Zigzag Clover (T. medium) - A Picture of Genomic Similarities and Differences.</title>
        <authorList>
            <person name="Dluhosova J."/>
            <person name="Istvanek J."/>
            <person name="Nedelnik J."/>
            <person name="Repkova J."/>
        </authorList>
    </citation>
    <scope>NUCLEOTIDE SEQUENCE [LARGE SCALE GENOMIC DNA]</scope>
    <source>
        <strain evidence="2">cv. 10/8</strain>
        <tissue evidence="1">Leaf</tissue>
    </source>
</reference>
<protein>
    <recommendedName>
        <fullName evidence="3">Ubiquitin-like domain-containing protein</fullName>
    </recommendedName>
</protein>
<dbReference type="AlphaFoldDB" id="A0A392M158"/>
<dbReference type="Proteomes" id="UP000265520">
    <property type="component" value="Unassembled WGS sequence"/>
</dbReference>
<dbReference type="Gene3D" id="3.10.20.90">
    <property type="entry name" value="Phosphatidylinositol 3-kinase Catalytic Subunit, Chain A, domain 1"/>
    <property type="match status" value="1"/>
</dbReference>
<gene>
    <name evidence="1" type="ORF">A2U01_0001841</name>
</gene>
<evidence type="ECO:0000313" key="1">
    <source>
        <dbReference type="EMBL" id="MCH81062.1"/>
    </source>
</evidence>
<dbReference type="EMBL" id="LXQA010001831">
    <property type="protein sequence ID" value="MCH81062.1"/>
    <property type="molecule type" value="Genomic_DNA"/>
</dbReference>
<evidence type="ECO:0000313" key="2">
    <source>
        <dbReference type="Proteomes" id="UP000265520"/>
    </source>
</evidence>
<organism evidence="1 2">
    <name type="scientific">Trifolium medium</name>
    <dbReference type="NCBI Taxonomy" id="97028"/>
    <lineage>
        <taxon>Eukaryota</taxon>
        <taxon>Viridiplantae</taxon>
        <taxon>Streptophyta</taxon>
        <taxon>Embryophyta</taxon>
        <taxon>Tracheophyta</taxon>
        <taxon>Spermatophyta</taxon>
        <taxon>Magnoliopsida</taxon>
        <taxon>eudicotyledons</taxon>
        <taxon>Gunneridae</taxon>
        <taxon>Pentapetalae</taxon>
        <taxon>rosids</taxon>
        <taxon>fabids</taxon>
        <taxon>Fabales</taxon>
        <taxon>Fabaceae</taxon>
        <taxon>Papilionoideae</taxon>
        <taxon>50 kb inversion clade</taxon>
        <taxon>NPAAA clade</taxon>
        <taxon>Hologalegina</taxon>
        <taxon>IRL clade</taxon>
        <taxon>Trifolieae</taxon>
        <taxon>Trifolium</taxon>
    </lineage>
</organism>
<keyword evidence="2" id="KW-1185">Reference proteome</keyword>
<sequence>MQLLITKKRGPGSVEEDEMFTLEMDRRSTFEEVKESIKKMKGIAVKKQVLWCTTCSGEEFKNSDNLDNPELDPCNLLLFVNEDKVDVEVLLCPLVENNPWSLQLDLVDSIADLKALIKAQTSWWWNQEVQGYDKTTWMQLLDGKDRNLLQDSVLLEDMQVRQIERDNTDTIQVYCAVKINLYLQNKEDAGEIRTIAIKVNEVNMSINIEFEVNKTVKDLKDTVSALVQPRYPLFWFWQKGSPLSQDIPVKDLTSNDISLTR</sequence>
<accession>A0A392M158</accession>
<comment type="caution">
    <text evidence="1">The sequence shown here is derived from an EMBL/GenBank/DDBJ whole genome shotgun (WGS) entry which is preliminary data.</text>
</comment>
<proteinExistence type="predicted"/>